<keyword evidence="2" id="KW-1185">Reference proteome</keyword>
<name>A0A2P6RVD0_ROSCH</name>
<dbReference type="Proteomes" id="UP000238479">
    <property type="component" value="Chromosome 2"/>
</dbReference>
<gene>
    <name evidence="1" type="ORF">RchiOBHm_Chr2g0132621</name>
</gene>
<evidence type="ECO:0000313" key="2">
    <source>
        <dbReference type="Proteomes" id="UP000238479"/>
    </source>
</evidence>
<protein>
    <submittedName>
        <fullName evidence="1">Uncharacterized protein</fullName>
    </submittedName>
</protein>
<dbReference type="Gramene" id="PRQ50387">
    <property type="protein sequence ID" value="PRQ50387"/>
    <property type="gene ID" value="RchiOBHm_Chr2g0132621"/>
</dbReference>
<accession>A0A2P6RVD0</accession>
<sequence length="57" mass="6679">MFSSGSYDLVKWWLLQGCIEAKCCKRKLEFQFVLQAVVVEAWARRIILGGYNLFYSI</sequence>
<comment type="caution">
    <text evidence="1">The sequence shown here is derived from an EMBL/GenBank/DDBJ whole genome shotgun (WGS) entry which is preliminary data.</text>
</comment>
<organism evidence="1 2">
    <name type="scientific">Rosa chinensis</name>
    <name type="common">China rose</name>
    <dbReference type="NCBI Taxonomy" id="74649"/>
    <lineage>
        <taxon>Eukaryota</taxon>
        <taxon>Viridiplantae</taxon>
        <taxon>Streptophyta</taxon>
        <taxon>Embryophyta</taxon>
        <taxon>Tracheophyta</taxon>
        <taxon>Spermatophyta</taxon>
        <taxon>Magnoliopsida</taxon>
        <taxon>eudicotyledons</taxon>
        <taxon>Gunneridae</taxon>
        <taxon>Pentapetalae</taxon>
        <taxon>rosids</taxon>
        <taxon>fabids</taxon>
        <taxon>Rosales</taxon>
        <taxon>Rosaceae</taxon>
        <taxon>Rosoideae</taxon>
        <taxon>Rosoideae incertae sedis</taxon>
        <taxon>Rosa</taxon>
    </lineage>
</organism>
<dbReference type="AlphaFoldDB" id="A0A2P6RVD0"/>
<evidence type="ECO:0000313" key="1">
    <source>
        <dbReference type="EMBL" id="PRQ50387.1"/>
    </source>
</evidence>
<reference evidence="1 2" key="1">
    <citation type="journal article" date="2018" name="Nat. Genet.">
        <title>The Rosa genome provides new insights in the design of modern roses.</title>
        <authorList>
            <person name="Bendahmane M."/>
        </authorList>
    </citation>
    <scope>NUCLEOTIDE SEQUENCE [LARGE SCALE GENOMIC DNA]</scope>
    <source>
        <strain evidence="2">cv. Old Blush</strain>
    </source>
</reference>
<proteinExistence type="predicted"/>
<dbReference type="EMBL" id="PDCK01000040">
    <property type="protein sequence ID" value="PRQ50387.1"/>
    <property type="molecule type" value="Genomic_DNA"/>
</dbReference>